<dbReference type="PANTHER" id="PTHR33908:SF3">
    <property type="entry name" value="UNDECAPRENYL PHOSPHATE-ALPHA-4-AMINO-4-DEOXY-L-ARABINOSE ARABINOSYL TRANSFERASE"/>
    <property type="match status" value="1"/>
</dbReference>
<keyword evidence="2" id="KW-1003">Cell membrane</keyword>
<dbReference type="Pfam" id="PF13231">
    <property type="entry name" value="PMT_2"/>
    <property type="match status" value="1"/>
</dbReference>
<feature type="transmembrane region" description="Helical" evidence="8">
    <location>
        <begin position="323"/>
        <end position="343"/>
    </location>
</feature>
<dbReference type="AlphaFoldDB" id="A0A951PCJ5"/>
<evidence type="ECO:0000256" key="3">
    <source>
        <dbReference type="ARBA" id="ARBA00022676"/>
    </source>
</evidence>
<dbReference type="Proteomes" id="UP000707356">
    <property type="component" value="Unassembled WGS sequence"/>
</dbReference>
<gene>
    <name evidence="10" type="ORF">KME07_17005</name>
</gene>
<keyword evidence="5 8" id="KW-0812">Transmembrane</keyword>
<feature type="transmembrane region" description="Helical" evidence="8">
    <location>
        <begin position="146"/>
        <end position="163"/>
    </location>
</feature>
<dbReference type="GO" id="GO:0016763">
    <property type="term" value="F:pentosyltransferase activity"/>
    <property type="evidence" value="ECO:0007669"/>
    <property type="project" value="TreeGrafter"/>
</dbReference>
<comment type="subcellular location">
    <subcellularLocation>
        <location evidence="1">Cell membrane</location>
        <topology evidence="1">Multi-pass membrane protein</topology>
    </subcellularLocation>
</comment>
<comment type="caution">
    <text evidence="10">The sequence shown here is derived from an EMBL/GenBank/DDBJ whole genome shotgun (WGS) entry which is preliminary data.</text>
</comment>
<proteinExistence type="predicted"/>
<evidence type="ECO:0000256" key="4">
    <source>
        <dbReference type="ARBA" id="ARBA00022679"/>
    </source>
</evidence>
<sequence>MTYSKPFSAQRIDQLWTLGFTAAALLLLTVNLGLPLKDWDEGLVAQVAREIYQAPAGSFTWLFPTLWGEPYFNKPPLLHGLIAMLYGLAGVHEWTARLPSAGLTLASVPLLYRLSRELFHQRLPAIFATLVYLTSLPVIRNGRFAMLDGAILCFLLLLFWALLRSRRDYRWLLGVGGAFGLLCLTKGILVGLLLGGIALAFLAWDTPRLLRQPYLWLGLGLGLVPVAGWYGAQWLHYGTDFLGNNLVEQSLARVWTDVEENGAPLWYYLLELLKYGAPWVLWLPGALKLAWSHRNLSWAKLGLVWAAGYFGAISLMATKLPWYILPLFPALALLLGAHLAELWQQGRQVGIVTHPAKPYSRIWIGALGLLGLGGWAGAAYFMGWATPAEANLWPILMVAGATLMAAAGLAARQNPQFIVVLGWGTFLAMLLLMFSPHWAWELAESYPVRPVAALVQQVSEAKLYTSYPYNRPSLNFYSQRQVMPASSKQLRRSWRKGEPLLIDRPTAVELGVLPAQIIGEAETWLLVRAKI</sequence>
<feature type="domain" description="Glycosyltransferase RgtA/B/C/D-like" evidence="9">
    <location>
        <begin position="73"/>
        <end position="227"/>
    </location>
</feature>
<keyword evidence="3" id="KW-0328">Glycosyltransferase</keyword>
<evidence type="ECO:0000256" key="2">
    <source>
        <dbReference type="ARBA" id="ARBA00022475"/>
    </source>
</evidence>
<feature type="transmembrane region" description="Helical" evidence="8">
    <location>
        <begin position="298"/>
        <end position="317"/>
    </location>
</feature>
<feature type="transmembrane region" description="Helical" evidence="8">
    <location>
        <begin position="15"/>
        <end position="34"/>
    </location>
</feature>
<evidence type="ECO:0000256" key="5">
    <source>
        <dbReference type="ARBA" id="ARBA00022692"/>
    </source>
</evidence>
<feature type="transmembrane region" description="Helical" evidence="8">
    <location>
        <begin position="391"/>
        <end position="410"/>
    </location>
</feature>
<evidence type="ECO:0000256" key="1">
    <source>
        <dbReference type="ARBA" id="ARBA00004651"/>
    </source>
</evidence>
<feature type="transmembrane region" description="Helical" evidence="8">
    <location>
        <begin position="363"/>
        <end position="385"/>
    </location>
</feature>
<dbReference type="InterPro" id="IPR050297">
    <property type="entry name" value="LipidA_mod_glycosyltrf_83"/>
</dbReference>
<feature type="transmembrane region" description="Helical" evidence="8">
    <location>
        <begin position="265"/>
        <end position="286"/>
    </location>
</feature>
<dbReference type="PANTHER" id="PTHR33908">
    <property type="entry name" value="MANNOSYLTRANSFERASE YKCB-RELATED"/>
    <property type="match status" value="1"/>
</dbReference>
<reference evidence="10" key="1">
    <citation type="submission" date="2021-05" db="EMBL/GenBank/DDBJ databases">
        <authorList>
            <person name="Pietrasiak N."/>
            <person name="Ward R."/>
            <person name="Stajich J.E."/>
            <person name="Kurbessoian T."/>
        </authorList>
    </citation>
    <scope>NUCLEOTIDE SEQUENCE</scope>
    <source>
        <strain evidence="10">GSE-TBD4-15B</strain>
    </source>
</reference>
<keyword evidence="6 8" id="KW-1133">Transmembrane helix</keyword>
<keyword evidence="4" id="KW-0808">Transferase</keyword>
<evidence type="ECO:0000259" key="9">
    <source>
        <dbReference type="Pfam" id="PF13231"/>
    </source>
</evidence>
<organism evidence="10 11">
    <name type="scientific">Pegethrix bostrychoides GSE-TBD4-15B</name>
    <dbReference type="NCBI Taxonomy" id="2839662"/>
    <lineage>
        <taxon>Bacteria</taxon>
        <taxon>Bacillati</taxon>
        <taxon>Cyanobacteriota</taxon>
        <taxon>Cyanophyceae</taxon>
        <taxon>Oculatellales</taxon>
        <taxon>Oculatellaceae</taxon>
        <taxon>Pegethrix</taxon>
    </lineage>
</organism>
<dbReference type="GO" id="GO:0005886">
    <property type="term" value="C:plasma membrane"/>
    <property type="evidence" value="ECO:0007669"/>
    <property type="project" value="UniProtKB-SubCell"/>
</dbReference>
<dbReference type="EMBL" id="JAHHHV010000073">
    <property type="protein sequence ID" value="MBW4467126.1"/>
    <property type="molecule type" value="Genomic_DNA"/>
</dbReference>
<dbReference type="GO" id="GO:0009103">
    <property type="term" value="P:lipopolysaccharide biosynthetic process"/>
    <property type="evidence" value="ECO:0007669"/>
    <property type="project" value="UniProtKB-ARBA"/>
</dbReference>
<feature type="transmembrane region" description="Helical" evidence="8">
    <location>
        <begin position="169"/>
        <end position="202"/>
    </location>
</feature>
<evidence type="ECO:0000313" key="10">
    <source>
        <dbReference type="EMBL" id="MBW4467126.1"/>
    </source>
</evidence>
<dbReference type="InterPro" id="IPR038731">
    <property type="entry name" value="RgtA/B/C-like"/>
</dbReference>
<feature type="transmembrane region" description="Helical" evidence="8">
    <location>
        <begin position="417"/>
        <end position="440"/>
    </location>
</feature>
<accession>A0A951PCJ5</accession>
<keyword evidence="7 8" id="KW-0472">Membrane</keyword>
<reference evidence="10" key="2">
    <citation type="journal article" date="2022" name="Microbiol. Resour. Announc.">
        <title>Metagenome Sequencing to Explore Phylogenomics of Terrestrial Cyanobacteria.</title>
        <authorList>
            <person name="Ward R.D."/>
            <person name="Stajich J.E."/>
            <person name="Johansen J.R."/>
            <person name="Huntemann M."/>
            <person name="Clum A."/>
            <person name="Foster B."/>
            <person name="Foster B."/>
            <person name="Roux S."/>
            <person name="Palaniappan K."/>
            <person name="Varghese N."/>
            <person name="Mukherjee S."/>
            <person name="Reddy T.B.K."/>
            <person name="Daum C."/>
            <person name="Copeland A."/>
            <person name="Chen I.A."/>
            <person name="Ivanova N.N."/>
            <person name="Kyrpides N.C."/>
            <person name="Shapiro N."/>
            <person name="Eloe-Fadrosh E.A."/>
            <person name="Pietrasiak N."/>
        </authorList>
    </citation>
    <scope>NUCLEOTIDE SEQUENCE</scope>
    <source>
        <strain evidence="10">GSE-TBD4-15B</strain>
    </source>
</reference>
<evidence type="ECO:0000256" key="6">
    <source>
        <dbReference type="ARBA" id="ARBA00022989"/>
    </source>
</evidence>
<feature type="transmembrane region" description="Helical" evidence="8">
    <location>
        <begin position="214"/>
        <end position="232"/>
    </location>
</feature>
<evidence type="ECO:0000256" key="7">
    <source>
        <dbReference type="ARBA" id="ARBA00023136"/>
    </source>
</evidence>
<evidence type="ECO:0000256" key="8">
    <source>
        <dbReference type="SAM" id="Phobius"/>
    </source>
</evidence>
<protein>
    <submittedName>
        <fullName evidence="10">Glycosyltransferase family 39 protein</fullName>
    </submittedName>
</protein>
<evidence type="ECO:0000313" key="11">
    <source>
        <dbReference type="Proteomes" id="UP000707356"/>
    </source>
</evidence>
<dbReference type="GO" id="GO:0010041">
    <property type="term" value="P:response to iron(III) ion"/>
    <property type="evidence" value="ECO:0007669"/>
    <property type="project" value="TreeGrafter"/>
</dbReference>
<name>A0A951PCJ5_9CYAN</name>